<dbReference type="AlphaFoldDB" id="A0AAT9GG19"/>
<feature type="transmembrane region" description="Helical" evidence="1">
    <location>
        <begin position="12"/>
        <end position="30"/>
    </location>
</feature>
<proteinExistence type="predicted"/>
<sequence length="95" mass="10772">MAGFSFFSRFAFICNIFFLICLLVNLFVVVEQAEKLGFLADTAIAMGMVLSPVLNMGVNLWFILLLLGKKQITVAKWLTAFNFLILVIQIIYFLN</sequence>
<organism evidence="2">
    <name type="scientific">Sediminibacterium sp. KACHI17</name>
    <dbReference type="NCBI Taxonomy" id="1751071"/>
    <lineage>
        <taxon>Bacteria</taxon>
        <taxon>Pseudomonadati</taxon>
        <taxon>Bacteroidota</taxon>
        <taxon>Chitinophagia</taxon>
        <taxon>Chitinophagales</taxon>
        <taxon>Chitinophagaceae</taxon>
        <taxon>Sediminibacterium</taxon>
    </lineage>
</organism>
<dbReference type="RefSeq" id="WP_353549839.1">
    <property type="nucleotide sequence ID" value="NZ_AP029612.1"/>
</dbReference>
<keyword evidence="1" id="KW-0812">Transmembrane</keyword>
<accession>A0AAT9GG19</accession>
<evidence type="ECO:0000313" key="2">
    <source>
        <dbReference type="EMBL" id="BFG69518.1"/>
    </source>
</evidence>
<keyword evidence="1" id="KW-0472">Membrane</keyword>
<name>A0AAT9GG19_9BACT</name>
<evidence type="ECO:0000256" key="1">
    <source>
        <dbReference type="SAM" id="Phobius"/>
    </source>
</evidence>
<gene>
    <name evidence="2" type="ORF">KACHI17_03990</name>
</gene>
<feature type="transmembrane region" description="Helical" evidence="1">
    <location>
        <begin position="74"/>
        <end position="94"/>
    </location>
</feature>
<protein>
    <submittedName>
        <fullName evidence="2">Uncharacterized protein</fullName>
    </submittedName>
</protein>
<reference evidence="2" key="1">
    <citation type="submission" date="2024-02" db="EMBL/GenBank/DDBJ databases">
        <title>Sediminibacterium planktonica sp. nov. and Sediminibacterium longus sp. nov., isolated from surface lake and river water.</title>
        <authorList>
            <person name="Watanabe K."/>
            <person name="Takemine S."/>
            <person name="Ishii Y."/>
            <person name="Ogata Y."/>
            <person name="Shindo C."/>
            <person name="Suda W."/>
        </authorList>
    </citation>
    <scope>NUCLEOTIDE SEQUENCE</scope>
    <source>
        <strain evidence="2">KACHI17</strain>
    </source>
</reference>
<keyword evidence="1" id="KW-1133">Transmembrane helix</keyword>
<dbReference type="EMBL" id="AP029612">
    <property type="protein sequence ID" value="BFG69518.1"/>
    <property type="molecule type" value="Genomic_DNA"/>
</dbReference>
<feature type="transmembrane region" description="Helical" evidence="1">
    <location>
        <begin position="42"/>
        <end position="67"/>
    </location>
</feature>